<evidence type="ECO:0000313" key="1">
    <source>
        <dbReference type="Proteomes" id="UP000887566"/>
    </source>
</evidence>
<evidence type="ECO:0000313" key="2">
    <source>
        <dbReference type="WBParaSite" id="PSAMB.scaffold3708size17165.g22265.t1"/>
    </source>
</evidence>
<dbReference type="AlphaFoldDB" id="A0A914WC90"/>
<proteinExistence type="predicted"/>
<keyword evidence="1" id="KW-1185">Reference proteome</keyword>
<dbReference type="WBParaSite" id="PSAMB.scaffold3708size17165.g22265.t1">
    <property type="protein sequence ID" value="PSAMB.scaffold3708size17165.g22265.t1"/>
    <property type="gene ID" value="PSAMB.scaffold3708size17165.g22265"/>
</dbReference>
<reference evidence="2" key="1">
    <citation type="submission" date="2022-11" db="UniProtKB">
        <authorList>
            <consortium name="WormBaseParasite"/>
        </authorList>
    </citation>
    <scope>IDENTIFICATION</scope>
</reference>
<name>A0A914WC90_9BILA</name>
<accession>A0A914WC90</accession>
<protein>
    <submittedName>
        <fullName evidence="2">Uncharacterized protein</fullName>
    </submittedName>
</protein>
<organism evidence="1 2">
    <name type="scientific">Plectus sambesii</name>
    <dbReference type="NCBI Taxonomy" id="2011161"/>
    <lineage>
        <taxon>Eukaryota</taxon>
        <taxon>Metazoa</taxon>
        <taxon>Ecdysozoa</taxon>
        <taxon>Nematoda</taxon>
        <taxon>Chromadorea</taxon>
        <taxon>Plectida</taxon>
        <taxon>Plectina</taxon>
        <taxon>Plectoidea</taxon>
        <taxon>Plectidae</taxon>
        <taxon>Plectus</taxon>
    </lineage>
</organism>
<sequence>MIITSRDLSRLEPLQQHNVVQAITDSLSGLTKAIVQRPPQKIKRRVSYRSCWSDPTYLLFIVSIFLSVEMMEDFVEALLQHYLPTNIQPILRIIVSANDAYQMAMGVSGTIVRQLQFQRALAKICLLQFTLPDDYEEAWHQPASFLGALTCLTFLPK</sequence>
<dbReference type="Proteomes" id="UP000887566">
    <property type="component" value="Unplaced"/>
</dbReference>